<dbReference type="STRING" id="273678.RS84_02199"/>
<evidence type="ECO:0000256" key="7">
    <source>
        <dbReference type="ARBA" id="ARBA00022840"/>
    </source>
</evidence>
<evidence type="ECO:0000256" key="2">
    <source>
        <dbReference type="ARBA" id="ARBA00012438"/>
    </source>
</evidence>
<feature type="transmembrane region" description="Helical" evidence="9">
    <location>
        <begin position="96"/>
        <end position="112"/>
    </location>
</feature>
<sequence length="407" mass="43151">MKRDTQRLTLAEVAPALVFAGLACVGLLLLQAVQAAEPVAGEVPLSPAVVGWWVLIAVIVVQAAALLWAKQAPRLVLVIVSIAPLVLAVTAPASTFSVTALGIIFAVFLAVMREPLRRLSAVIPITIVLVALSQVVNDVRAGAPFDVSTVAMAVVQGLVVVGGPLVIALFFAARRDARVSRGNEMLALKRERDALVQAAVSRERMAMSRELHDIAAHHMSGIALLSSAIYRQVDTDPEAAKTSAQQVRAQSTMALDDLRRVIGLLREDADSSRTVETLASVRELIELRENSGLPVEYEVLTGEWSLGTGIGPLAQLVVYRTIQEALANVVAHAPGAHCVVQVDDRALDVLIVQIVDDGSRAPDPGPGGGFGLVGMRERADLIGAELDYGPTDAGGWRVRLTVKREAA</sequence>
<evidence type="ECO:0000256" key="6">
    <source>
        <dbReference type="ARBA" id="ARBA00022777"/>
    </source>
</evidence>
<evidence type="ECO:0000313" key="12">
    <source>
        <dbReference type="EMBL" id="KJL47406.1"/>
    </source>
</evidence>
<dbReference type="RefSeq" id="WP_152641804.1">
    <property type="nucleotide sequence ID" value="NZ_JYJB01000009.1"/>
</dbReference>
<dbReference type="InterPro" id="IPR050482">
    <property type="entry name" value="Sensor_HK_TwoCompSys"/>
</dbReference>
<keyword evidence="13" id="KW-1185">Reference proteome</keyword>
<keyword evidence="5" id="KW-0547">Nucleotide-binding</keyword>
<dbReference type="PROSITE" id="PS51257">
    <property type="entry name" value="PROKAR_LIPOPROTEIN"/>
    <property type="match status" value="1"/>
</dbReference>
<comment type="catalytic activity">
    <reaction evidence="1">
        <text>ATP + protein L-histidine = ADP + protein N-phospho-L-histidine.</text>
        <dbReference type="EC" id="2.7.13.3"/>
    </reaction>
</comment>
<keyword evidence="9" id="KW-0472">Membrane</keyword>
<evidence type="ECO:0000256" key="8">
    <source>
        <dbReference type="ARBA" id="ARBA00023012"/>
    </source>
</evidence>
<keyword evidence="3" id="KW-0597">Phosphoprotein</keyword>
<keyword evidence="4 12" id="KW-0808">Transferase</keyword>
<dbReference type="InterPro" id="IPR003594">
    <property type="entry name" value="HATPase_dom"/>
</dbReference>
<evidence type="ECO:0000256" key="5">
    <source>
        <dbReference type="ARBA" id="ARBA00022741"/>
    </source>
</evidence>
<dbReference type="GO" id="GO:0016020">
    <property type="term" value="C:membrane"/>
    <property type="evidence" value="ECO:0007669"/>
    <property type="project" value="InterPro"/>
</dbReference>
<dbReference type="GO" id="GO:0000155">
    <property type="term" value="F:phosphorelay sensor kinase activity"/>
    <property type="evidence" value="ECO:0007669"/>
    <property type="project" value="InterPro"/>
</dbReference>
<feature type="transmembrane region" description="Helical" evidence="9">
    <location>
        <begin position="75"/>
        <end position="90"/>
    </location>
</feature>
<organism evidence="12 13">
    <name type="scientific">Microbacterium hydrocarbonoxydans</name>
    <dbReference type="NCBI Taxonomy" id="273678"/>
    <lineage>
        <taxon>Bacteria</taxon>
        <taxon>Bacillati</taxon>
        <taxon>Actinomycetota</taxon>
        <taxon>Actinomycetes</taxon>
        <taxon>Micrococcales</taxon>
        <taxon>Microbacteriaceae</taxon>
        <taxon>Microbacterium</taxon>
    </lineage>
</organism>
<feature type="transmembrane region" description="Helical" evidence="9">
    <location>
        <begin position="119"/>
        <end position="137"/>
    </location>
</feature>
<feature type="domain" description="Signal transduction histidine kinase subgroup 3 dimerisation and phosphoacceptor" evidence="11">
    <location>
        <begin position="203"/>
        <end position="269"/>
    </location>
</feature>
<dbReference type="CDD" id="cd16917">
    <property type="entry name" value="HATPase_UhpB-NarQ-NarX-like"/>
    <property type="match status" value="1"/>
</dbReference>
<evidence type="ECO:0000259" key="10">
    <source>
        <dbReference type="Pfam" id="PF02518"/>
    </source>
</evidence>
<keyword evidence="9" id="KW-0812">Transmembrane</keyword>
<feature type="transmembrane region" description="Helical" evidence="9">
    <location>
        <begin position="149"/>
        <end position="173"/>
    </location>
</feature>
<evidence type="ECO:0000256" key="3">
    <source>
        <dbReference type="ARBA" id="ARBA00022553"/>
    </source>
</evidence>
<gene>
    <name evidence="12" type="primary">desK_5</name>
    <name evidence="12" type="ORF">RS84_02199</name>
</gene>
<dbReference type="OrthoDB" id="227596at2"/>
<dbReference type="PATRIC" id="fig|273678.4.peg.2205"/>
<dbReference type="EMBL" id="JYJB01000009">
    <property type="protein sequence ID" value="KJL47406.1"/>
    <property type="molecule type" value="Genomic_DNA"/>
</dbReference>
<dbReference type="InterPro" id="IPR036890">
    <property type="entry name" value="HATPase_C_sf"/>
</dbReference>
<reference evidence="12 13" key="1">
    <citation type="submission" date="2015-02" db="EMBL/GenBank/DDBJ databases">
        <title>Draft genome sequences of ten Microbacterium spp. with emphasis on heavy metal contaminated environments.</title>
        <authorList>
            <person name="Corretto E."/>
        </authorList>
    </citation>
    <scope>NUCLEOTIDE SEQUENCE [LARGE SCALE GENOMIC DNA]</scope>
    <source>
        <strain evidence="12 13">SA35</strain>
    </source>
</reference>
<dbReference type="EC" id="2.7.13.3" evidence="2"/>
<evidence type="ECO:0000256" key="4">
    <source>
        <dbReference type="ARBA" id="ARBA00022679"/>
    </source>
</evidence>
<evidence type="ECO:0000313" key="13">
    <source>
        <dbReference type="Proteomes" id="UP000033900"/>
    </source>
</evidence>
<evidence type="ECO:0000256" key="9">
    <source>
        <dbReference type="SAM" id="Phobius"/>
    </source>
</evidence>
<dbReference type="PANTHER" id="PTHR24421">
    <property type="entry name" value="NITRATE/NITRITE SENSOR PROTEIN NARX-RELATED"/>
    <property type="match status" value="1"/>
</dbReference>
<keyword evidence="6 12" id="KW-0418">Kinase</keyword>
<dbReference type="Proteomes" id="UP000033900">
    <property type="component" value="Unassembled WGS sequence"/>
</dbReference>
<feature type="transmembrane region" description="Helical" evidence="9">
    <location>
        <begin position="45"/>
        <end position="68"/>
    </location>
</feature>
<dbReference type="GO" id="GO:0005524">
    <property type="term" value="F:ATP binding"/>
    <property type="evidence" value="ECO:0007669"/>
    <property type="project" value="UniProtKB-KW"/>
</dbReference>
<dbReference type="Pfam" id="PF02518">
    <property type="entry name" value="HATPase_c"/>
    <property type="match status" value="1"/>
</dbReference>
<name>A0A0M2HL41_9MICO</name>
<dbReference type="PANTHER" id="PTHR24421:SF10">
    <property type="entry name" value="NITRATE_NITRITE SENSOR PROTEIN NARQ"/>
    <property type="match status" value="1"/>
</dbReference>
<dbReference type="InterPro" id="IPR011712">
    <property type="entry name" value="Sig_transdc_His_kin_sub3_dim/P"/>
</dbReference>
<proteinExistence type="predicted"/>
<evidence type="ECO:0000259" key="11">
    <source>
        <dbReference type="Pfam" id="PF07730"/>
    </source>
</evidence>
<comment type="caution">
    <text evidence="12">The sequence shown here is derived from an EMBL/GenBank/DDBJ whole genome shotgun (WGS) entry which is preliminary data.</text>
</comment>
<feature type="domain" description="Histidine kinase/HSP90-like ATPase" evidence="10">
    <location>
        <begin position="318"/>
        <end position="404"/>
    </location>
</feature>
<keyword evidence="8" id="KW-0902">Two-component regulatory system</keyword>
<dbReference type="Gene3D" id="3.30.565.10">
    <property type="entry name" value="Histidine kinase-like ATPase, C-terminal domain"/>
    <property type="match status" value="1"/>
</dbReference>
<evidence type="ECO:0000256" key="1">
    <source>
        <dbReference type="ARBA" id="ARBA00000085"/>
    </source>
</evidence>
<dbReference type="SUPFAM" id="SSF55874">
    <property type="entry name" value="ATPase domain of HSP90 chaperone/DNA topoisomerase II/histidine kinase"/>
    <property type="match status" value="1"/>
</dbReference>
<dbReference type="Pfam" id="PF07730">
    <property type="entry name" value="HisKA_3"/>
    <property type="match status" value="1"/>
</dbReference>
<keyword evidence="9" id="KW-1133">Transmembrane helix</keyword>
<accession>A0A0M2HL41</accession>
<protein>
    <recommendedName>
        <fullName evidence="2">histidine kinase</fullName>
        <ecNumber evidence="2">2.7.13.3</ecNumber>
    </recommendedName>
</protein>
<dbReference type="Gene3D" id="1.20.5.1930">
    <property type="match status" value="1"/>
</dbReference>
<dbReference type="GO" id="GO:0046983">
    <property type="term" value="F:protein dimerization activity"/>
    <property type="evidence" value="ECO:0007669"/>
    <property type="project" value="InterPro"/>
</dbReference>
<dbReference type="AlphaFoldDB" id="A0A0M2HL41"/>
<keyword evidence="7" id="KW-0067">ATP-binding</keyword>